<evidence type="ECO:0000313" key="2">
    <source>
        <dbReference type="EMBL" id="BBU21260.1"/>
    </source>
</evidence>
<gene>
    <name evidence="2" type="ORF">MYXE_10490</name>
</gene>
<feature type="transmembrane region" description="Helical" evidence="1">
    <location>
        <begin position="239"/>
        <end position="258"/>
    </location>
</feature>
<evidence type="ECO:0000313" key="3">
    <source>
        <dbReference type="Proteomes" id="UP000464624"/>
    </source>
</evidence>
<feature type="transmembrane region" description="Helical" evidence="1">
    <location>
        <begin position="96"/>
        <end position="115"/>
    </location>
</feature>
<dbReference type="Proteomes" id="UP000464624">
    <property type="component" value="Chromosome"/>
</dbReference>
<protein>
    <submittedName>
        <fullName evidence="2">Uncharacterized protein</fullName>
    </submittedName>
</protein>
<keyword evidence="1" id="KW-0812">Transmembrane</keyword>
<keyword evidence="1" id="KW-0472">Membrane</keyword>
<sequence>MPGILTQLPPSYPVPPADLSADHGASLAFTLICVAFMAVAVGWIVRLAMRGETLGVYFLLGGLFMGVLEAYLDYIGLLWFAGDNVAIVLNLFGRHIPLYVVLGYAFFFGLQAYFIYRAILLGKGTRFFLCAYAISWVFDLALQVTGRAFGLYRYYGHQPFLIAGAPAWWFTIDATLQLLAGLVFFGLRERFSGWGKLIVIPLLPMLYAGLNGAAGWPVFTALNSNYHADVNGNGSTALVYLGGSLTVALCGLLVWLVVTEIAKAQQRAGISIHPEVTLAEVFLAKVGVGISPPAHSMAADPVARRP</sequence>
<evidence type="ECO:0000256" key="1">
    <source>
        <dbReference type="SAM" id="Phobius"/>
    </source>
</evidence>
<keyword evidence="1" id="KW-1133">Transmembrane helix</keyword>
<dbReference type="AlphaFoldDB" id="A0AAD1GYR2"/>
<name>A0AAD1GYR2_MYCXE</name>
<proteinExistence type="predicted"/>
<dbReference type="KEGG" id="mxe:MYXE_10490"/>
<feature type="transmembrane region" description="Helical" evidence="1">
    <location>
        <begin position="166"/>
        <end position="185"/>
    </location>
</feature>
<feature type="transmembrane region" description="Helical" evidence="1">
    <location>
        <begin position="25"/>
        <end position="45"/>
    </location>
</feature>
<feature type="transmembrane region" description="Helical" evidence="1">
    <location>
        <begin position="57"/>
        <end position="81"/>
    </location>
</feature>
<reference evidence="2 3" key="1">
    <citation type="submission" date="2019-12" db="EMBL/GenBank/DDBJ databases">
        <title>Complete genome sequence of Mycolicibacterium xenopi str. JCM15661T.</title>
        <authorList>
            <person name="Yoshida M."/>
            <person name="Fukano H."/>
            <person name="Asakura T."/>
            <person name="Hoshino Y."/>
        </authorList>
    </citation>
    <scope>NUCLEOTIDE SEQUENCE [LARGE SCALE GENOMIC DNA]</scope>
    <source>
        <strain evidence="2 3">JCM 15661T</strain>
    </source>
</reference>
<feature type="transmembrane region" description="Helical" evidence="1">
    <location>
        <begin position="197"/>
        <end position="219"/>
    </location>
</feature>
<feature type="transmembrane region" description="Helical" evidence="1">
    <location>
        <begin position="127"/>
        <end position="146"/>
    </location>
</feature>
<organism evidence="2 3">
    <name type="scientific">Mycobacterium xenopi</name>
    <dbReference type="NCBI Taxonomy" id="1789"/>
    <lineage>
        <taxon>Bacteria</taxon>
        <taxon>Bacillati</taxon>
        <taxon>Actinomycetota</taxon>
        <taxon>Actinomycetes</taxon>
        <taxon>Mycobacteriales</taxon>
        <taxon>Mycobacteriaceae</taxon>
        <taxon>Mycobacterium</taxon>
    </lineage>
</organism>
<dbReference type="EMBL" id="AP022314">
    <property type="protein sequence ID" value="BBU21260.1"/>
    <property type="molecule type" value="Genomic_DNA"/>
</dbReference>
<accession>A0AAD1GYR2</accession>
<dbReference type="RefSeq" id="WP_085195865.1">
    <property type="nucleotide sequence ID" value="NZ_AP022314.1"/>
</dbReference>